<keyword evidence="1" id="KW-0560">Oxidoreductase</keyword>
<dbReference type="EMBL" id="KL198006">
    <property type="protein sequence ID" value="KDQ30192.1"/>
    <property type="molecule type" value="Genomic_DNA"/>
</dbReference>
<dbReference type="GO" id="GO:0005737">
    <property type="term" value="C:cytoplasm"/>
    <property type="evidence" value="ECO:0007669"/>
    <property type="project" value="TreeGrafter"/>
</dbReference>
<organism evidence="3 4">
    <name type="scientific">Pleurotus ostreatus (strain PC15)</name>
    <name type="common">Oyster mushroom</name>
    <dbReference type="NCBI Taxonomy" id="1137138"/>
    <lineage>
        <taxon>Eukaryota</taxon>
        <taxon>Fungi</taxon>
        <taxon>Dikarya</taxon>
        <taxon>Basidiomycota</taxon>
        <taxon>Agaricomycotina</taxon>
        <taxon>Agaricomycetes</taxon>
        <taxon>Agaricomycetidae</taxon>
        <taxon>Agaricales</taxon>
        <taxon>Pleurotineae</taxon>
        <taxon>Pleurotaceae</taxon>
        <taxon>Pleurotus</taxon>
    </lineage>
</organism>
<dbReference type="InterPro" id="IPR036812">
    <property type="entry name" value="NAD(P)_OxRdtase_dom_sf"/>
</dbReference>
<dbReference type="GO" id="GO:0016491">
    <property type="term" value="F:oxidoreductase activity"/>
    <property type="evidence" value="ECO:0007669"/>
    <property type="project" value="UniProtKB-KW"/>
</dbReference>
<dbReference type="InParanoid" id="A0A067P1B7"/>
<name>A0A067P1B7_PLEO1</name>
<feature type="domain" description="NADP-dependent oxidoreductase" evidence="2">
    <location>
        <begin position="17"/>
        <end position="338"/>
    </location>
</feature>
<dbReference type="PRINTS" id="PR00069">
    <property type="entry name" value="ALDKETRDTASE"/>
</dbReference>
<reference evidence="4" key="1">
    <citation type="journal article" date="2014" name="Proc. Natl. Acad. Sci. U.S.A.">
        <title>Extensive sampling of basidiomycete genomes demonstrates inadequacy of the white-rot/brown-rot paradigm for wood decay fungi.</title>
        <authorList>
            <person name="Riley R."/>
            <person name="Salamov A.A."/>
            <person name="Brown D.W."/>
            <person name="Nagy L.G."/>
            <person name="Floudas D."/>
            <person name="Held B.W."/>
            <person name="Levasseur A."/>
            <person name="Lombard V."/>
            <person name="Morin E."/>
            <person name="Otillar R."/>
            <person name="Lindquist E.A."/>
            <person name="Sun H."/>
            <person name="LaButti K.M."/>
            <person name="Schmutz J."/>
            <person name="Jabbour D."/>
            <person name="Luo H."/>
            <person name="Baker S.E."/>
            <person name="Pisabarro A.G."/>
            <person name="Walton J.D."/>
            <person name="Blanchette R.A."/>
            <person name="Henrissat B."/>
            <person name="Martin F."/>
            <person name="Cullen D."/>
            <person name="Hibbett D.S."/>
            <person name="Grigoriev I.V."/>
        </authorList>
    </citation>
    <scope>NUCLEOTIDE SEQUENCE [LARGE SCALE GENOMIC DNA]</scope>
    <source>
        <strain evidence="4">PC15</strain>
    </source>
</reference>
<dbReference type="HOGENOM" id="CLU_023205_2_1_1"/>
<dbReference type="FunCoup" id="A0A067P1B7">
    <property type="interactions" value="293"/>
</dbReference>
<dbReference type="SUPFAM" id="SSF51430">
    <property type="entry name" value="NAD(P)-linked oxidoreductase"/>
    <property type="match status" value="1"/>
</dbReference>
<sequence>MPALPLRKIGDSFVSPVGFGLMGIALEAAYGKIESDEERFKVLDAAYEAGCNHWDTADVYGDSEELIGKWLKQSDIPRNTLFIATKFGITASGMIGTPAYIRQQLESSLKKLGVDYVDLYYQHRTDPNTPIEETVTAMAELVKEGKVKYLGLSEVSASTLRRAHAVHPIAAIQVEYSPLVLDIESSPPNPAGDLLKTARELGVKIVAYSPLARGLITGQVTSPDQFEASDCRTSISKFSAANFPKILAVVDSIKAIAEKHIVPRTPATIQPLNNTMPALEDGERPASAGQVALAWILAQGDDFFVIPGTKKIRYLNENILASYISLSPAEVQEIRKIAEDAEKGIEGDRFMPGWAGFAYVDTPLPK</sequence>
<dbReference type="Pfam" id="PF00248">
    <property type="entry name" value="Aldo_ket_red"/>
    <property type="match status" value="1"/>
</dbReference>
<dbReference type="AlphaFoldDB" id="A0A067P1B7"/>
<proteinExistence type="predicted"/>
<protein>
    <recommendedName>
        <fullName evidence="2">NADP-dependent oxidoreductase domain-containing protein</fullName>
    </recommendedName>
</protein>
<evidence type="ECO:0000313" key="3">
    <source>
        <dbReference type="EMBL" id="KDQ30192.1"/>
    </source>
</evidence>
<dbReference type="InterPro" id="IPR050791">
    <property type="entry name" value="Aldo-Keto_reductase"/>
</dbReference>
<dbReference type="PANTHER" id="PTHR43625">
    <property type="entry name" value="AFLATOXIN B1 ALDEHYDE REDUCTASE"/>
    <property type="match status" value="1"/>
</dbReference>
<dbReference type="OrthoDB" id="37537at2759"/>
<evidence type="ECO:0000259" key="2">
    <source>
        <dbReference type="Pfam" id="PF00248"/>
    </source>
</evidence>
<evidence type="ECO:0000256" key="1">
    <source>
        <dbReference type="ARBA" id="ARBA00023002"/>
    </source>
</evidence>
<gene>
    <name evidence="3" type="ORF">PLEOSDRAFT_1088295</name>
</gene>
<dbReference type="InterPro" id="IPR020471">
    <property type="entry name" value="AKR"/>
</dbReference>
<dbReference type="InterPro" id="IPR023210">
    <property type="entry name" value="NADP_OxRdtase_dom"/>
</dbReference>
<dbReference type="Gene3D" id="3.20.20.100">
    <property type="entry name" value="NADP-dependent oxidoreductase domain"/>
    <property type="match status" value="1"/>
</dbReference>
<dbReference type="VEuPathDB" id="FungiDB:PLEOSDRAFT_1088295"/>
<dbReference type="PANTHER" id="PTHR43625:SF40">
    <property type="entry name" value="ALDO-KETO REDUCTASE YAKC [NADP(+)]"/>
    <property type="match status" value="1"/>
</dbReference>
<accession>A0A067P1B7</accession>
<evidence type="ECO:0000313" key="4">
    <source>
        <dbReference type="Proteomes" id="UP000027073"/>
    </source>
</evidence>
<dbReference type="STRING" id="1137138.A0A067P1B7"/>
<dbReference type="Proteomes" id="UP000027073">
    <property type="component" value="Unassembled WGS sequence"/>
</dbReference>